<dbReference type="OrthoDB" id="5120991at2759"/>
<dbReference type="EMBL" id="JAPQKL010000008">
    <property type="protein sequence ID" value="KAJ5120503.1"/>
    <property type="molecule type" value="Genomic_DNA"/>
</dbReference>
<reference evidence="1" key="1">
    <citation type="submission" date="2022-11" db="EMBL/GenBank/DDBJ databases">
        <authorList>
            <person name="Petersen C."/>
        </authorList>
    </citation>
    <scope>NUCLEOTIDE SEQUENCE</scope>
    <source>
        <strain evidence="1">IBT 22155</strain>
    </source>
</reference>
<evidence type="ECO:0008006" key="3">
    <source>
        <dbReference type="Google" id="ProtNLM"/>
    </source>
</evidence>
<proteinExistence type="predicted"/>
<accession>A0A9W9KUX9</accession>
<dbReference type="Proteomes" id="UP001149079">
    <property type="component" value="Unassembled WGS sequence"/>
</dbReference>
<sequence length="393" mass="44049">MAGQIDTKNKLYKLAAAPFILERDGDYDAAIQVYKNAITILDEATNTFKKGNSPKIYRKMFERQVQIHRERLAYLEDLKRKGRFDGIILPPTILDAMEEVEEEEDGKNRSLTQIRKGLHTFGKANPTDASAAPVHLQPFLTTDPSQRPFFSLTLSPSLPTVTYRITHSSELVNLGMRSHWYFVKDETNTHVLYALQFVWNNDAPIVDTVLRRAGEFLPQVGATSVRLQKMKGGSFRLITRTVPDMGAITEIPDGEMKRRDWSPRRFEYGGRNFVWKDAAAEGKKDGGMFGKFGFAWEALYETKRVWAKGGSRTGKMEDETVGPRLCWGEKKGGNGADHSIHMVGGLDMYFREHLLAVQLSRLARVSYPPQKDTSGVEAASAGLGLLSIAATLS</sequence>
<protein>
    <recommendedName>
        <fullName evidence="3">MIT domain-containing protein</fullName>
    </recommendedName>
</protein>
<evidence type="ECO:0000313" key="2">
    <source>
        <dbReference type="Proteomes" id="UP001149079"/>
    </source>
</evidence>
<dbReference type="AlphaFoldDB" id="A0A9W9KUX9"/>
<name>A0A9W9KUX9_9EURO</name>
<keyword evidence="2" id="KW-1185">Reference proteome</keyword>
<comment type="caution">
    <text evidence="1">The sequence shown here is derived from an EMBL/GenBank/DDBJ whole genome shotgun (WGS) entry which is preliminary data.</text>
</comment>
<evidence type="ECO:0000313" key="1">
    <source>
        <dbReference type="EMBL" id="KAJ5120503.1"/>
    </source>
</evidence>
<organism evidence="1 2">
    <name type="scientific">Penicillium bovifimosum</name>
    <dbReference type="NCBI Taxonomy" id="126998"/>
    <lineage>
        <taxon>Eukaryota</taxon>
        <taxon>Fungi</taxon>
        <taxon>Dikarya</taxon>
        <taxon>Ascomycota</taxon>
        <taxon>Pezizomycotina</taxon>
        <taxon>Eurotiomycetes</taxon>
        <taxon>Eurotiomycetidae</taxon>
        <taxon>Eurotiales</taxon>
        <taxon>Aspergillaceae</taxon>
        <taxon>Penicillium</taxon>
    </lineage>
</organism>
<dbReference type="GeneID" id="81409805"/>
<reference evidence="1" key="2">
    <citation type="journal article" date="2023" name="IMA Fungus">
        <title>Comparative genomic study of the Penicillium genus elucidates a diverse pangenome and 15 lateral gene transfer events.</title>
        <authorList>
            <person name="Petersen C."/>
            <person name="Sorensen T."/>
            <person name="Nielsen M.R."/>
            <person name="Sondergaard T.E."/>
            <person name="Sorensen J.L."/>
            <person name="Fitzpatrick D.A."/>
            <person name="Frisvad J.C."/>
            <person name="Nielsen K.L."/>
        </authorList>
    </citation>
    <scope>NUCLEOTIDE SEQUENCE</scope>
    <source>
        <strain evidence="1">IBT 22155</strain>
    </source>
</reference>
<dbReference type="RefSeq" id="XP_056517007.1">
    <property type="nucleotide sequence ID" value="XM_056670634.1"/>
</dbReference>
<gene>
    <name evidence="1" type="ORF">N7515_009891</name>
</gene>